<dbReference type="Proteomes" id="UP000479710">
    <property type="component" value="Unassembled WGS sequence"/>
</dbReference>
<accession>A0A6G1D864</accession>
<evidence type="ECO:0000256" key="1">
    <source>
        <dbReference type="SAM" id="SignalP"/>
    </source>
</evidence>
<sequence>MAKSHLVVMLSSFAMKSPVEGSEHVGRQPLGEDAHEEVIRIQASYTIGFSTSTMTSLSTSGQIWCGHNDLHPRWI</sequence>
<evidence type="ECO:0000313" key="3">
    <source>
        <dbReference type="Proteomes" id="UP000479710"/>
    </source>
</evidence>
<dbReference type="EMBL" id="SPHZ02000007">
    <property type="protein sequence ID" value="KAF0908945.1"/>
    <property type="molecule type" value="Genomic_DNA"/>
</dbReference>
<dbReference type="AlphaFoldDB" id="A0A6G1D864"/>
<keyword evidence="1" id="KW-0732">Signal</keyword>
<proteinExistence type="predicted"/>
<name>A0A6G1D864_9ORYZ</name>
<gene>
    <name evidence="2" type="ORF">E2562_030241</name>
</gene>
<evidence type="ECO:0000313" key="2">
    <source>
        <dbReference type="EMBL" id="KAF0908945.1"/>
    </source>
</evidence>
<feature type="signal peptide" evidence="1">
    <location>
        <begin position="1"/>
        <end position="21"/>
    </location>
</feature>
<organism evidence="2 3">
    <name type="scientific">Oryza meyeriana var. granulata</name>
    <dbReference type="NCBI Taxonomy" id="110450"/>
    <lineage>
        <taxon>Eukaryota</taxon>
        <taxon>Viridiplantae</taxon>
        <taxon>Streptophyta</taxon>
        <taxon>Embryophyta</taxon>
        <taxon>Tracheophyta</taxon>
        <taxon>Spermatophyta</taxon>
        <taxon>Magnoliopsida</taxon>
        <taxon>Liliopsida</taxon>
        <taxon>Poales</taxon>
        <taxon>Poaceae</taxon>
        <taxon>BOP clade</taxon>
        <taxon>Oryzoideae</taxon>
        <taxon>Oryzeae</taxon>
        <taxon>Oryzinae</taxon>
        <taxon>Oryza</taxon>
        <taxon>Oryza meyeriana</taxon>
    </lineage>
</organism>
<reference evidence="2 3" key="1">
    <citation type="submission" date="2019-11" db="EMBL/GenBank/DDBJ databases">
        <title>Whole genome sequence of Oryza granulata.</title>
        <authorList>
            <person name="Li W."/>
        </authorList>
    </citation>
    <scope>NUCLEOTIDE SEQUENCE [LARGE SCALE GENOMIC DNA]</scope>
    <source>
        <strain evidence="3">cv. Menghai</strain>
        <tissue evidence="2">Leaf</tissue>
    </source>
</reference>
<protein>
    <submittedName>
        <fullName evidence="2">Uncharacterized protein</fullName>
    </submittedName>
</protein>
<keyword evidence="3" id="KW-1185">Reference proteome</keyword>
<comment type="caution">
    <text evidence="2">The sequence shown here is derived from an EMBL/GenBank/DDBJ whole genome shotgun (WGS) entry which is preliminary data.</text>
</comment>
<feature type="chain" id="PRO_5026095745" evidence="1">
    <location>
        <begin position="22"/>
        <end position="75"/>
    </location>
</feature>